<dbReference type="EMBL" id="FOGI01000015">
    <property type="protein sequence ID" value="SES45884.1"/>
    <property type="molecule type" value="Genomic_DNA"/>
</dbReference>
<dbReference type="AlphaFoldDB" id="A0A1H9XIE0"/>
<dbReference type="STRING" id="155974.SAMN04487818_115170"/>
<feature type="domain" description="Metallo-beta-lactamase" evidence="1">
    <location>
        <begin position="14"/>
        <end position="208"/>
    </location>
</feature>
<protein>
    <submittedName>
        <fullName evidence="2">Glyoxylase, beta-lactamase superfamily II</fullName>
    </submittedName>
</protein>
<dbReference type="SMART" id="SM00849">
    <property type="entry name" value="Lactamase_B"/>
    <property type="match status" value="1"/>
</dbReference>
<dbReference type="Proteomes" id="UP000199051">
    <property type="component" value="Unassembled WGS sequence"/>
</dbReference>
<keyword evidence="3" id="KW-1185">Reference proteome</keyword>
<sequence length="228" mass="23514">MRISERLTMLTFPIGQGYLWRDGSSLTLIDTGIAGSGKQIAQAVAELGLDPADIERVIVTHAHNDHMGSAAEVRGWHGAPVLAHRAEADVVRGIAPPGIPVMADWEVEIFAATLPNVPPAPPCPVDVELVGGEVLDFGGGAHVVPVPGHTDGSVAVFLPAHGVLFTGDTIASHEGQTILGVFNTDPERAVASLRVQADLGAGTVCFGHGEPLVTGGASALRAAVSRLE</sequence>
<dbReference type="PANTHER" id="PTHR42951:SF17">
    <property type="entry name" value="METALLO-BETA-LACTAMASE DOMAIN-CONTAINING PROTEIN"/>
    <property type="match status" value="1"/>
</dbReference>
<dbReference type="Pfam" id="PF00753">
    <property type="entry name" value="Lactamase_B"/>
    <property type="match status" value="1"/>
</dbReference>
<gene>
    <name evidence="2" type="ORF">SAMN04487818_115170</name>
</gene>
<evidence type="ECO:0000259" key="1">
    <source>
        <dbReference type="SMART" id="SM00849"/>
    </source>
</evidence>
<evidence type="ECO:0000313" key="2">
    <source>
        <dbReference type="EMBL" id="SES45884.1"/>
    </source>
</evidence>
<dbReference type="InterPro" id="IPR050855">
    <property type="entry name" value="NDM-1-like"/>
</dbReference>
<dbReference type="InterPro" id="IPR036866">
    <property type="entry name" value="RibonucZ/Hydroxyglut_hydro"/>
</dbReference>
<dbReference type="PANTHER" id="PTHR42951">
    <property type="entry name" value="METALLO-BETA-LACTAMASE DOMAIN-CONTAINING"/>
    <property type="match status" value="1"/>
</dbReference>
<dbReference type="RefSeq" id="WP_218150831.1">
    <property type="nucleotide sequence ID" value="NZ_FOGI01000015.1"/>
</dbReference>
<dbReference type="CDD" id="cd07721">
    <property type="entry name" value="yflN-like_MBL-fold"/>
    <property type="match status" value="1"/>
</dbReference>
<dbReference type="SUPFAM" id="SSF56281">
    <property type="entry name" value="Metallo-hydrolase/oxidoreductase"/>
    <property type="match status" value="1"/>
</dbReference>
<organism evidence="2 3">
    <name type="scientific">Actinokineospora terrae</name>
    <dbReference type="NCBI Taxonomy" id="155974"/>
    <lineage>
        <taxon>Bacteria</taxon>
        <taxon>Bacillati</taxon>
        <taxon>Actinomycetota</taxon>
        <taxon>Actinomycetes</taxon>
        <taxon>Pseudonocardiales</taxon>
        <taxon>Pseudonocardiaceae</taxon>
        <taxon>Actinokineospora</taxon>
    </lineage>
</organism>
<accession>A0A1H9XIE0</accession>
<evidence type="ECO:0000313" key="3">
    <source>
        <dbReference type="Proteomes" id="UP000199051"/>
    </source>
</evidence>
<proteinExistence type="predicted"/>
<name>A0A1H9XIE0_9PSEU</name>
<dbReference type="Gene3D" id="3.60.15.10">
    <property type="entry name" value="Ribonuclease Z/Hydroxyacylglutathione hydrolase-like"/>
    <property type="match status" value="1"/>
</dbReference>
<dbReference type="InterPro" id="IPR001279">
    <property type="entry name" value="Metallo-B-lactamas"/>
</dbReference>
<reference evidence="3" key="1">
    <citation type="submission" date="2016-10" db="EMBL/GenBank/DDBJ databases">
        <authorList>
            <person name="Varghese N."/>
            <person name="Submissions S."/>
        </authorList>
    </citation>
    <scope>NUCLEOTIDE SEQUENCE [LARGE SCALE GENOMIC DNA]</scope>
    <source>
        <strain evidence="3">DSM 44260</strain>
    </source>
</reference>